<evidence type="ECO:0000313" key="1">
    <source>
        <dbReference type="EMBL" id="SUB60176.1"/>
    </source>
</evidence>
<dbReference type="RefSeq" id="WP_026333373.1">
    <property type="nucleotide sequence ID" value="NZ_FOVA01000007.1"/>
</dbReference>
<organism evidence="1 2">
    <name type="scientific">Peptostreptococcus anaerobius</name>
    <dbReference type="NCBI Taxonomy" id="1261"/>
    <lineage>
        <taxon>Bacteria</taxon>
        <taxon>Bacillati</taxon>
        <taxon>Bacillota</taxon>
        <taxon>Clostridia</taxon>
        <taxon>Peptostreptococcales</taxon>
        <taxon>Peptostreptococcaceae</taxon>
        <taxon>Peptostreptococcus</taxon>
    </lineage>
</organism>
<name>A0A379CEI3_9FIRM</name>
<dbReference type="Proteomes" id="UP000255101">
    <property type="component" value="Unassembled WGS sequence"/>
</dbReference>
<reference evidence="1 2" key="1">
    <citation type="submission" date="2018-06" db="EMBL/GenBank/DDBJ databases">
        <authorList>
            <consortium name="Pathogen Informatics"/>
            <person name="Doyle S."/>
        </authorList>
    </citation>
    <scope>NUCLEOTIDE SEQUENCE [LARGE SCALE GENOMIC DNA]</scope>
    <source>
        <strain evidence="1 2">NCTC11460</strain>
    </source>
</reference>
<accession>A0A379CEI3</accession>
<protein>
    <submittedName>
        <fullName evidence="1">Uncharacterized protein</fullName>
    </submittedName>
</protein>
<proteinExistence type="predicted"/>
<gene>
    <name evidence="1" type="ORF">NCTC11460_00053</name>
</gene>
<evidence type="ECO:0000313" key="2">
    <source>
        <dbReference type="Proteomes" id="UP000255101"/>
    </source>
</evidence>
<dbReference type="AlphaFoldDB" id="A0A379CEI3"/>
<dbReference type="EMBL" id="UGTB01000004">
    <property type="protein sequence ID" value="SUB60176.1"/>
    <property type="molecule type" value="Genomic_DNA"/>
</dbReference>
<sequence length="62" mass="7033">MAKTSIKSSTTKGTLIYVGEELMFHETDKNGNVINEIPLKDFFNDYINQAGVTINIGYDREF</sequence>